<dbReference type="Pfam" id="PF00089">
    <property type="entry name" value="Trypsin"/>
    <property type="match status" value="1"/>
</dbReference>
<evidence type="ECO:0000256" key="5">
    <source>
        <dbReference type="ARBA" id="ARBA00023157"/>
    </source>
</evidence>
<evidence type="ECO:0000256" key="8">
    <source>
        <dbReference type="RuleBase" id="RU363034"/>
    </source>
</evidence>
<dbReference type="InterPro" id="IPR050127">
    <property type="entry name" value="Serine_Proteases_S1"/>
</dbReference>
<dbReference type="EC" id="3.4.21.4" evidence="7"/>
<dbReference type="PANTHER" id="PTHR24264">
    <property type="entry name" value="TRYPSIN-RELATED"/>
    <property type="match status" value="1"/>
</dbReference>
<evidence type="ECO:0000313" key="11">
    <source>
        <dbReference type="EMBL" id="KAA0706668.1"/>
    </source>
</evidence>
<evidence type="ECO:0000256" key="9">
    <source>
        <dbReference type="SAM" id="SignalP"/>
    </source>
</evidence>
<dbReference type="SUPFAM" id="SSF50494">
    <property type="entry name" value="Trypsin-like serine proteases"/>
    <property type="match status" value="1"/>
</dbReference>
<dbReference type="InterPro" id="IPR043504">
    <property type="entry name" value="Peptidase_S1_PA_chymotrypsin"/>
</dbReference>
<evidence type="ECO:0000259" key="10">
    <source>
        <dbReference type="PROSITE" id="PS50240"/>
    </source>
</evidence>
<protein>
    <recommendedName>
        <fullName evidence="7">trypsin</fullName>
        <ecNumber evidence="7">3.4.21.4</ecNumber>
    </recommendedName>
</protein>
<organism evidence="11 12">
    <name type="scientific">Triplophysa tibetana</name>
    <dbReference type="NCBI Taxonomy" id="1572043"/>
    <lineage>
        <taxon>Eukaryota</taxon>
        <taxon>Metazoa</taxon>
        <taxon>Chordata</taxon>
        <taxon>Craniata</taxon>
        <taxon>Vertebrata</taxon>
        <taxon>Euteleostomi</taxon>
        <taxon>Actinopterygii</taxon>
        <taxon>Neopterygii</taxon>
        <taxon>Teleostei</taxon>
        <taxon>Ostariophysi</taxon>
        <taxon>Cypriniformes</taxon>
        <taxon>Nemacheilidae</taxon>
        <taxon>Triplophysa</taxon>
    </lineage>
</organism>
<evidence type="ECO:0000256" key="7">
    <source>
        <dbReference type="ARBA" id="ARBA00038868"/>
    </source>
</evidence>
<accession>A0A5A9NBH4</accession>
<dbReference type="Proteomes" id="UP000324632">
    <property type="component" value="Chromosome 20"/>
</dbReference>
<keyword evidence="9" id="KW-0732">Signal</keyword>
<sequence>MARLLQQTLFLVLAVTIKDTFSQRIIGGQEVVPYSIKYQASLQLDRKHYCGATLIQPQWLISAAHCWRPASVIQVVLSEHSLAREEGFEQVLNVSRIYTHFGYHPRTFSNDILLIKLGVPAQINANVQPVPLPTIDTPELTGGTSCTVSGWGVTRVFSFFLSPVLRAVDVEIIPNCQYYYYFRVNDNMICAGSRFGGKDSCQGDSGGPLICDGNLEGIVSWGISCAHPFYPGVYTKVRNYNRWIDWIISADS</sequence>
<dbReference type="InterPro" id="IPR001314">
    <property type="entry name" value="Peptidase_S1A"/>
</dbReference>
<proteinExistence type="predicted"/>
<dbReference type="PROSITE" id="PS00135">
    <property type="entry name" value="TRYPSIN_SER"/>
    <property type="match status" value="1"/>
</dbReference>
<dbReference type="AlphaFoldDB" id="A0A5A9NBH4"/>
<dbReference type="FunFam" id="2.40.10.10:FF:000221">
    <property type="entry name" value="Si:dkey-33m11.8"/>
    <property type="match status" value="1"/>
</dbReference>
<keyword evidence="3 8" id="KW-0378">Hydrolase</keyword>
<evidence type="ECO:0000256" key="4">
    <source>
        <dbReference type="ARBA" id="ARBA00022825"/>
    </source>
</evidence>
<name>A0A5A9NBH4_9TELE</name>
<dbReference type="PROSITE" id="PS00134">
    <property type="entry name" value="TRYPSIN_HIS"/>
    <property type="match status" value="1"/>
</dbReference>
<keyword evidence="12" id="KW-1185">Reference proteome</keyword>
<dbReference type="PRINTS" id="PR00722">
    <property type="entry name" value="CHYMOTRYPSIN"/>
</dbReference>
<comment type="caution">
    <text evidence="11">The sequence shown here is derived from an EMBL/GenBank/DDBJ whole genome shotgun (WGS) entry which is preliminary data.</text>
</comment>
<keyword evidence="2 8" id="KW-0645">Protease</keyword>
<gene>
    <name evidence="11" type="ORF">E1301_Tti014006</name>
</gene>
<dbReference type="GO" id="GO:0004252">
    <property type="term" value="F:serine-type endopeptidase activity"/>
    <property type="evidence" value="ECO:0007669"/>
    <property type="project" value="UniProtKB-EC"/>
</dbReference>
<dbReference type="SMART" id="SM00020">
    <property type="entry name" value="Tryp_SPc"/>
    <property type="match status" value="1"/>
</dbReference>
<evidence type="ECO:0000313" key="12">
    <source>
        <dbReference type="Proteomes" id="UP000324632"/>
    </source>
</evidence>
<keyword evidence="4 8" id="KW-0720">Serine protease</keyword>
<feature type="signal peptide" evidence="9">
    <location>
        <begin position="1"/>
        <end position="22"/>
    </location>
</feature>
<evidence type="ECO:0000256" key="6">
    <source>
        <dbReference type="ARBA" id="ARBA00036320"/>
    </source>
</evidence>
<dbReference type="PROSITE" id="PS50240">
    <property type="entry name" value="TRYPSIN_DOM"/>
    <property type="match status" value="1"/>
</dbReference>
<feature type="domain" description="Peptidase S1" evidence="10">
    <location>
        <begin position="25"/>
        <end position="249"/>
    </location>
</feature>
<dbReference type="GO" id="GO:0006508">
    <property type="term" value="P:proteolysis"/>
    <property type="evidence" value="ECO:0007669"/>
    <property type="project" value="UniProtKB-KW"/>
</dbReference>
<evidence type="ECO:0000256" key="2">
    <source>
        <dbReference type="ARBA" id="ARBA00022670"/>
    </source>
</evidence>
<dbReference type="InterPro" id="IPR033116">
    <property type="entry name" value="TRYPSIN_SER"/>
</dbReference>
<dbReference type="EMBL" id="SOYY01000020">
    <property type="protein sequence ID" value="KAA0706668.1"/>
    <property type="molecule type" value="Genomic_DNA"/>
</dbReference>
<feature type="chain" id="PRO_5022763627" description="trypsin" evidence="9">
    <location>
        <begin position="23"/>
        <end position="252"/>
    </location>
</feature>
<evidence type="ECO:0000256" key="1">
    <source>
        <dbReference type="ARBA" id="ARBA00004239"/>
    </source>
</evidence>
<comment type="subcellular location">
    <subcellularLocation>
        <location evidence="1">Secreted</location>
        <location evidence="1">Extracellular space</location>
    </subcellularLocation>
</comment>
<dbReference type="InterPro" id="IPR018114">
    <property type="entry name" value="TRYPSIN_HIS"/>
</dbReference>
<dbReference type="Gene3D" id="2.40.10.10">
    <property type="entry name" value="Trypsin-like serine proteases"/>
    <property type="match status" value="2"/>
</dbReference>
<reference evidence="11 12" key="1">
    <citation type="journal article" date="2019" name="Mol. Ecol. Resour.">
        <title>Chromosome-level genome assembly of Triplophysa tibetana, a fish adapted to the harsh high-altitude environment of the Tibetan Plateau.</title>
        <authorList>
            <person name="Yang X."/>
            <person name="Liu H."/>
            <person name="Ma Z."/>
            <person name="Zou Y."/>
            <person name="Zou M."/>
            <person name="Mao Y."/>
            <person name="Li X."/>
            <person name="Wang H."/>
            <person name="Chen T."/>
            <person name="Wang W."/>
            <person name="Yang R."/>
        </authorList>
    </citation>
    <scope>NUCLEOTIDE SEQUENCE [LARGE SCALE GENOMIC DNA]</scope>
    <source>
        <strain evidence="11">TTIB1903HZAU</strain>
        <tissue evidence="11">Muscle</tissue>
    </source>
</reference>
<dbReference type="InterPro" id="IPR001254">
    <property type="entry name" value="Trypsin_dom"/>
</dbReference>
<keyword evidence="5" id="KW-1015">Disulfide bond</keyword>
<dbReference type="InterPro" id="IPR009003">
    <property type="entry name" value="Peptidase_S1_PA"/>
</dbReference>
<dbReference type="PANTHER" id="PTHR24264:SF58">
    <property type="entry name" value="SI:DKEY-33M11.8-RELATED"/>
    <property type="match status" value="1"/>
</dbReference>
<evidence type="ECO:0000256" key="3">
    <source>
        <dbReference type="ARBA" id="ARBA00022801"/>
    </source>
</evidence>
<dbReference type="GO" id="GO:0005615">
    <property type="term" value="C:extracellular space"/>
    <property type="evidence" value="ECO:0007669"/>
    <property type="project" value="TreeGrafter"/>
</dbReference>
<comment type="catalytic activity">
    <reaction evidence="6">
        <text>Preferential cleavage: Arg-|-Xaa, Lys-|-Xaa.</text>
        <dbReference type="EC" id="3.4.21.4"/>
    </reaction>
</comment>
<dbReference type="CDD" id="cd00190">
    <property type="entry name" value="Tryp_SPc"/>
    <property type="match status" value="1"/>
</dbReference>